<comment type="caution">
    <text evidence="7">The sequence shown here is derived from an EMBL/GenBank/DDBJ whole genome shotgun (WGS) entry which is preliminary data.</text>
</comment>
<dbReference type="RefSeq" id="WP_046294719.1">
    <property type="nucleotide sequence ID" value="NZ_SSGD01000006.1"/>
</dbReference>
<proteinExistence type="inferred from homology"/>
<comment type="function">
    <text evidence="1 6">Exhibits S-adenosyl-L-methionine-dependent methyltransferase activity.</text>
</comment>
<reference evidence="7 8" key="1">
    <citation type="submission" date="2018-09" db="EMBL/GenBank/DDBJ databases">
        <title>Metagenome Assembled Genomes from an Advanced Water Purification Facility.</title>
        <authorList>
            <person name="Stamps B.W."/>
            <person name="Spear J.R."/>
        </authorList>
    </citation>
    <scope>NUCLEOTIDE SEQUENCE [LARGE SCALE GENOMIC DNA]</scope>
    <source>
        <strain evidence="7">Bin_29_2</strain>
    </source>
</reference>
<organism evidence="7 8">
    <name type="scientific">Mycolicibacter arupensis</name>
    <dbReference type="NCBI Taxonomy" id="342002"/>
    <lineage>
        <taxon>Bacteria</taxon>
        <taxon>Bacillati</taxon>
        <taxon>Actinomycetota</taxon>
        <taxon>Actinomycetes</taxon>
        <taxon>Mycobacteriales</taxon>
        <taxon>Mycobacteriaceae</taxon>
        <taxon>Mycolicibacter</taxon>
    </lineage>
</organism>
<dbReference type="InterPro" id="IPR007213">
    <property type="entry name" value="Ppm1/Ppm2/Tcmp"/>
</dbReference>
<dbReference type="GO" id="GO:0032259">
    <property type="term" value="P:methylation"/>
    <property type="evidence" value="ECO:0007669"/>
    <property type="project" value="UniProtKB-KW"/>
</dbReference>
<evidence type="ECO:0000313" key="7">
    <source>
        <dbReference type="EMBL" id="TXI60244.1"/>
    </source>
</evidence>
<dbReference type="SUPFAM" id="SSF53335">
    <property type="entry name" value="S-adenosyl-L-methionine-dependent methyltransferases"/>
    <property type="match status" value="1"/>
</dbReference>
<dbReference type="Pfam" id="PF04072">
    <property type="entry name" value="LCM"/>
    <property type="match status" value="1"/>
</dbReference>
<dbReference type="EC" id="2.1.1.-" evidence="6"/>
<comment type="similarity">
    <text evidence="2 6">Belongs to the UPF0677 family.</text>
</comment>
<gene>
    <name evidence="7" type="ORF">E6Q54_00605</name>
</gene>
<evidence type="ECO:0000256" key="6">
    <source>
        <dbReference type="RuleBase" id="RU362030"/>
    </source>
</evidence>
<dbReference type="AlphaFoldDB" id="A0A5C7YFZ9"/>
<dbReference type="NCBIfam" id="TIGR00027">
    <property type="entry name" value="mthyl_TIGR00027"/>
    <property type="match status" value="1"/>
</dbReference>
<keyword evidence="3 6" id="KW-0489">Methyltransferase</keyword>
<evidence type="ECO:0000313" key="8">
    <source>
        <dbReference type="Proteomes" id="UP000321797"/>
    </source>
</evidence>
<dbReference type="Gene3D" id="3.40.50.150">
    <property type="entry name" value="Vaccinia Virus protein VP39"/>
    <property type="match status" value="1"/>
</dbReference>
<dbReference type="EMBL" id="SSGD01000006">
    <property type="protein sequence ID" value="TXI60244.1"/>
    <property type="molecule type" value="Genomic_DNA"/>
</dbReference>
<dbReference type="Proteomes" id="UP000321797">
    <property type="component" value="Unassembled WGS sequence"/>
</dbReference>
<evidence type="ECO:0000256" key="2">
    <source>
        <dbReference type="ARBA" id="ARBA00008138"/>
    </source>
</evidence>
<sequence length="299" mass="32342">MRSDGDSWDITTSVGSTALFVATARALEAAKPDPLAVDPYAELFCRAAGGGWAAVLDGSQPDHELLSEDFGQHFVNFQGARTRYFDDYLTGAVAAGVRQVVILASGLDSRAFRLPWPDGTTIFELDQPQVLAFKSYVLSQRSIRATAERREVAVDLREDWPQALRDAGFDPTRPSAWIAEGLLIYLPADAQQQLFAGIDGLAAPGSHVAVEDGAPMSEDDFDAAVAAEVAAGDDTRNFHRLVYNEQHAPADQWFNARGWAAVATPLAEYLRRLGRPVPDPATPAGQMVSRNTLVSAVKE</sequence>
<dbReference type="FunFam" id="3.40.50.150:FF:000152">
    <property type="entry name" value="S-adenosyl-L-methionine-dependent methyltransferase"/>
    <property type="match status" value="1"/>
</dbReference>
<dbReference type="PANTHER" id="PTHR43619:SF2">
    <property type="entry name" value="S-ADENOSYL-L-METHIONINE-DEPENDENT METHYLTRANSFERASES SUPERFAMILY PROTEIN"/>
    <property type="match status" value="1"/>
</dbReference>
<dbReference type="GO" id="GO:0008168">
    <property type="term" value="F:methyltransferase activity"/>
    <property type="evidence" value="ECO:0007669"/>
    <property type="project" value="UniProtKB-UniRule"/>
</dbReference>
<protein>
    <recommendedName>
        <fullName evidence="6">S-adenosyl-L-methionine-dependent methyltransferase</fullName>
        <ecNumber evidence="6">2.1.1.-</ecNumber>
    </recommendedName>
</protein>
<keyword evidence="5 6" id="KW-0949">S-adenosyl-L-methionine</keyword>
<dbReference type="InterPro" id="IPR029063">
    <property type="entry name" value="SAM-dependent_MTases_sf"/>
</dbReference>
<evidence type="ECO:0000256" key="4">
    <source>
        <dbReference type="ARBA" id="ARBA00022679"/>
    </source>
</evidence>
<keyword evidence="4 7" id="KW-0808">Transferase</keyword>
<dbReference type="PANTHER" id="PTHR43619">
    <property type="entry name" value="S-ADENOSYL-L-METHIONINE-DEPENDENT METHYLTRANSFERASE YKTD-RELATED"/>
    <property type="match status" value="1"/>
</dbReference>
<name>A0A5C7YFZ9_9MYCO</name>
<dbReference type="InterPro" id="IPR011610">
    <property type="entry name" value="SAM_mthyl_Trfase_ML2640-like"/>
</dbReference>
<evidence type="ECO:0000256" key="1">
    <source>
        <dbReference type="ARBA" id="ARBA00003907"/>
    </source>
</evidence>
<evidence type="ECO:0000256" key="3">
    <source>
        <dbReference type="ARBA" id="ARBA00022603"/>
    </source>
</evidence>
<evidence type="ECO:0000256" key="5">
    <source>
        <dbReference type="ARBA" id="ARBA00022691"/>
    </source>
</evidence>
<accession>A0A5C7YFZ9</accession>